<dbReference type="InterPro" id="IPR029068">
    <property type="entry name" value="Glyas_Bleomycin-R_OHBP_Dase"/>
</dbReference>
<dbReference type="SUPFAM" id="SSF54593">
    <property type="entry name" value="Glyoxalase/Bleomycin resistance protein/Dihydroxybiphenyl dioxygenase"/>
    <property type="match status" value="1"/>
</dbReference>
<reference evidence="2" key="1">
    <citation type="submission" date="2021-04" db="EMBL/GenBank/DDBJ databases">
        <title>Draft genome sequence of Xylanibacillus composti strain K13.</title>
        <authorList>
            <person name="Uke A."/>
            <person name="Chhe C."/>
            <person name="Baramee S."/>
            <person name="Kosugi A."/>
        </authorList>
    </citation>
    <scope>NUCLEOTIDE SEQUENCE</scope>
    <source>
        <strain evidence="2">K13</strain>
    </source>
</reference>
<dbReference type="Pfam" id="PF00903">
    <property type="entry name" value="Glyoxalase"/>
    <property type="match status" value="1"/>
</dbReference>
<dbReference type="PROSITE" id="PS51819">
    <property type="entry name" value="VOC"/>
    <property type="match status" value="1"/>
</dbReference>
<evidence type="ECO:0000259" key="1">
    <source>
        <dbReference type="PROSITE" id="PS51819"/>
    </source>
</evidence>
<dbReference type="AlphaFoldDB" id="A0A8J4M2R3"/>
<accession>A0A8J4M2R3</accession>
<dbReference type="Gene3D" id="3.10.180.10">
    <property type="entry name" value="2,3-Dihydroxybiphenyl 1,2-Dioxygenase, domain 1"/>
    <property type="match status" value="1"/>
</dbReference>
<organism evidence="2 3">
    <name type="scientific">Xylanibacillus composti</name>
    <dbReference type="NCBI Taxonomy" id="1572762"/>
    <lineage>
        <taxon>Bacteria</taxon>
        <taxon>Bacillati</taxon>
        <taxon>Bacillota</taxon>
        <taxon>Bacilli</taxon>
        <taxon>Bacillales</taxon>
        <taxon>Paenibacillaceae</taxon>
        <taxon>Xylanibacillus</taxon>
    </lineage>
</organism>
<name>A0A8J4M2R3_9BACL</name>
<protein>
    <recommendedName>
        <fullName evidence="1">VOC domain-containing protein</fullName>
    </recommendedName>
</protein>
<gene>
    <name evidence="2" type="ORF">XYCOK13_21890</name>
</gene>
<evidence type="ECO:0000313" key="2">
    <source>
        <dbReference type="EMBL" id="GIQ69365.1"/>
    </source>
</evidence>
<evidence type="ECO:0000313" key="3">
    <source>
        <dbReference type="Proteomes" id="UP000677918"/>
    </source>
</evidence>
<dbReference type="InterPro" id="IPR037523">
    <property type="entry name" value="VOC_core"/>
</dbReference>
<keyword evidence="3" id="KW-1185">Reference proteome</keyword>
<comment type="caution">
    <text evidence="2">The sequence shown here is derived from an EMBL/GenBank/DDBJ whole genome shotgun (WGS) entry which is preliminary data.</text>
</comment>
<feature type="domain" description="VOC" evidence="1">
    <location>
        <begin position="8"/>
        <end position="115"/>
    </location>
</feature>
<dbReference type="EMBL" id="BOVK01000027">
    <property type="protein sequence ID" value="GIQ69365.1"/>
    <property type="molecule type" value="Genomic_DNA"/>
</dbReference>
<dbReference type="Proteomes" id="UP000677918">
    <property type="component" value="Unassembled WGS sequence"/>
</dbReference>
<dbReference type="InterPro" id="IPR004360">
    <property type="entry name" value="Glyas_Fos-R_dOase_dom"/>
</dbReference>
<sequence>MEQPLFERMDTVFLRVRDFEQAFAWYHHTLGLPVIWRTDMIAALRAGDKTPITLVKQDAVAEPHPLFNLYTSNIQQTYERMQERGIAVGPLRDYGTVQTFDFTDAEGNVLNVCHFE</sequence>
<proteinExistence type="predicted"/>